<evidence type="ECO:0000256" key="6">
    <source>
        <dbReference type="HAMAP-Rule" id="MF_00962"/>
    </source>
</evidence>
<dbReference type="CDD" id="cd06171">
    <property type="entry name" value="Sigma70_r4"/>
    <property type="match status" value="1"/>
</dbReference>
<dbReference type="PIRSF" id="PIRSF000770">
    <property type="entry name" value="RNA_pol_sigma-SigE/K"/>
    <property type="match status" value="1"/>
</dbReference>
<protein>
    <recommendedName>
        <fullName evidence="6">RNA polymerase sigma factor FliA</fullName>
    </recommendedName>
    <alternativeName>
        <fullName evidence="6">RNA polymerase sigma factor for flagellar operon</fullName>
    </alternativeName>
    <alternativeName>
        <fullName evidence="6">Sigma F</fullName>
    </alternativeName>
    <alternativeName>
        <fullName evidence="6">Sigma-28</fullName>
    </alternativeName>
</protein>
<accession>A0ABV8MM51</accession>
<comment type="caution">
    <text evidence="9">The sequence shown here is derived from an EMBL/GenBank/DDBJ whole genome shotgun (WGS) entry which is preliminary data.</text>
</comment>
<dbReference type="Pfam" id="PF04539">
    <property type="entry name" value="Sigma70_r3"/>
    <property type="match status" value="1"/>
</dbReference>
<dbReference type="InterPro" id="IPR007630">
    <property type="entry name" value="RNA_pol_sigma70_r4"/>
</dbReference>
<keyword evidence="1 6" id="KW-0963">Cytoplasm</keyword>
<dbReference type="InterPro" id="IPR012845">
    <property type="entry name" value="RNA_pol_sigma_FliA_WhiG"/>
</dbReference>
<name>A0ABV8MM51_9NEIS</name>
<feature type="DNA-binding region" description="H-T-H motif" evidence="6">
    <location>
        <begin position="213"/>
        <end position="232"/>
    </location>
</feature>
<organism evidence="9 10">
    <name type="scientific">Chitinimonas lacunae</name>
    <dbReference type="NCBI Taxonomy" id="1963018"/>
    <lineage>
        <taxon>Bacteria</taxon>
        <taxon>Pseudomonadati</taxon>
        <taxon>Pseudomonadota</taxon>
        <taxon>Betaproteobacteria</taxon>
        <taxon>Neisseriales</taxon>
        <taxon>Chitinibacteraceae</taxon>
        <taxon>Chitinimonas</taxon>
    </lineage>
</organism>
<feature type="short sequence motif" description="Interaction with polymerase core subunit RpoC" evidence="6">
    <location>
        <begin position="48"/>
        <end position="51"/>
    </location>
</feature>
<dbReference type="PRINTS" id="PR00046">
    <property type="entry name" value="SIGMA70FCT"/>
</dbReference>
<comment type="similarity">
    <text evidence="6">Belongs to the sigma-70 factor family. FliA subfamily.</text>
</comment>
<dbReference type="Pfam" id="PF04542">
    <property type="entry name" value="Sigma70_r2"/>
    <property type="match status" value="1"/>
</dbReference>
<dbReference type="RefSeq" id="WP_378161750.1">
    <property type="nucleotide sequence ID" value="NZ_JBHSBU010000001.1"/>
</dbReference>
<keyword evidence="10" id="KW-1185">Reference proteome</keyword>
<feature type="domain" description="RNA polymerase sigma-70" evidence="7">
    <location>
        <begin position="48"/>
        <end position="61"/>
    </location>
</feature>
<evidence type="ECO:0000256" key="3">
    <source>
        <dbReference type="ARBA" id="ARBA00023082"/>
    </source>
</evidence>
<dbReference type="InterPro" id="IPR014284">
    <property type="entry name" value="RNA_pol_sigma-70_dom"/>
</dbReference>
<dbReference type="Proteomes" id="UP001595791">
    <property type="component" value="Unassembled WGS sequence"/>
</dbReference>
<dbReference type="SUPFAM" id="SSF88659">
    <property type="entry name" value="Sigma3 and sigma4 domains of RNA polymerase sigma factors"/>
    <property type="match status" value="2"/>
</dbReference>
<feature type="domain" description="RNA polymerase sigma-70" evidence="8">
    <location>
        <begin position="212"/>
        <end position="238"/>
    </location>
</feature>
<dbReference type="PANTHER" id="PTHR30385:SF7">
    <property type="entry name" value="RNA POLYMERASE SIGMA FACTOR FLIA"/>
    <property type="match status" value="1"/>
</dbReference>
<evidence type="ECO:0000256" key="5">
    <source>
        <dbReference type="ARBA" id="ARBA00023163"/>
    </source>
</evidence>
<dbReference type="InterPro" id="IPR007627">
    <property type="entry name" value="RNA_pol_sigma70_r2"/>
</dbReference>
<dbReference type="InterPro" id="IPR013324">
    <property type="entry name" value="RNA_pol_sigma_r3/r4-like"/>
</dbReference>
<comment type="function">
    <text evidence="6">Sigma factors are initiation factors that promote the attachment of RNA polymerase to specific initiation sites and are then released. This sigma factor controls the expression of flagella-related genes.</text>
</comment>
<dbReference type="InterPro" id="IPR000943">
    <property type="entry name" value="RNA_pol_sigma70"/>
</dbReference>
<comment type="subcellular location">
    <subcellularLocation>
        <location evidence="6">Cytoplasm</location>
    </subcellularLocation>
</comment>
<dbReference type="EMBL" id="JBHSBU010000001">
    <property type="protein sequence ID" value="MFC4158742.1"/>
    <property type="molecule type" value="Genomic_DNA"/>
</dbReference>
<evidence type="ECO:0000259" key="7">
    <source>
        <dbReference type="PROSITE" id="PS00715"/>
    </source>
</evidence>
<dbReference type="NCBIfam" id="TIGR02937">
    <property type="entry name" value="sigma70-ECF"/>
    <property type="match status" value="1"/>
</dbReference>
<proteinExistence type="inferred from homology"/>
<evidence type="ECO:0000313" key="9">
    <source>
        <dbReference type="EMBL" id="MFC4158742.1"/>
    </source>
</evidence>
<dbReference type="HAMAP" id="MF_00962">
    <property type="entry name" value="Sigma70_FliA"/>
    <property type="match status" value="1"/>
</dbReference>
<reference evidence="10" key="1">
    <citation type="journal article" date="2019" name="Int. J. Syst. Evol. Microbiol.">
        <title>The Global Catalogue of Microorganisms (GCM) 10K type strain sequencing project: providing services to taxonomists for standard genome sequencing and annotation.</title>
        <authorList>
            <consortium name="The Broad Institute Genomics Platform"/>
            <consortium name="The Broad Institute Genome Sequencing Center for Infectious Disease"/>
            <person name="Wu L."/>
            <person name="Ma J."/>
        </authorList>
    </citation>
    <scope>NUCLEOTIDE SEQUENCE [LARGE SCALE GENOMIC DNA]</scope>
    <source>
        <strain evidence="10">LMG 29894</strain>
    </source>
</reference>
<gene>
    <name evidence="6" type="primary">fliA</name>
    <name evidence="9" type="ORF">ACFOW7_05125</name>
</gene>
<dbReference type="PROSITE" id="PS00716">
    <property type="entry name" value="SIGMA70_2"/>
    <property type="match status" value="1"/>
</dbReference>
<evidence type="ECO:0000256" key="4">
    <source>
        <dbReference type="ARBA" id="ARBA00023125"/>
    </source>
</evidence>
<dbReference type="Pfam" id="PF04545">
    <property type="entry name" value="Sigma70_r4"/>
    <property type="match status" value="1"/>
</dbReference>
<dbReference type="SUPFAM" id="SSF88946">
    <property type="entry name" value="Sigma2 domain of RNA polymerase sigma factors"/>
    <property type="match status" value="1"/>
</dbReference>
<dbReference type="InterPro" id="IPR007624">
    <property type="entry name" value="RNA_pol_sigma70_r3"/>
</dbReference>
<evidence type="ECO:0000256" key="1">
    <source>
        <dbReference type="ARBA" id="ARBA00022490"/>
    </source>
</evidence>
<dbReference type="NCBIfam" id="TIGR02479">
    <property type="entry name" value="FliA_WhiG"/>
    <property type="match status" value="1"/>
</dbReference>
<feature type="region of interest" description="Sigma-70 factor domain-4" evidence="6">
    <location>
        <begin position="191"/>
        <end position="239"/>
    </location>
</feature>
<dbReference type="Gene3D" id="1.20.140.160">
    <property type="match status" value="1"/>
</dbReference>
<evidence type="ECO:0000259" key="8">
    <source>
        <dbReference type="PROSITE" id="PS00716"/>
    </source>
</evidence>
<keyword evidence="5 6" id="KW-0804">Transcription</keyword>
<dbReference type="InterPro" id="IPR028617">
    <property type="entry name" value="Sigma70_FliA"/>
</dbReference>
<dbReference type="Gene3D" id="1.10.1740.10">
    <property type="match status" value="1"/>
</dbReference>
<dbReference type="PANTHER" id="PTHR30385">
    <property type="entry name" value="SIGMA FACTOR F FLAGELLAR"/>
    <property type="match status" value="1"/>
</dbReference>
<dbReference type="InterPro" id="IPR013325">
    <property type="entry name" value="RNA_pol_sigma_r2"/>
</dbReference>
<keyword evidence="2 6" id="KW-0805">Transcription regulation</keyword>
<comment type="caution">
    <text evidence="6">Lacks conserved residue(s) required for the propagation of feature annotation.</text>
</comment>
<dbReference type="PROSITE" id="PS00715">
    <property type="entry name" value="SIGMA70_1"/>
    <property type="match status" value="1"/>
</dbReference>
<feature type="region of interest" description="Sigma-70 factor domain-2" evidence="6">
    <location>
        <begin position="21"/>
        <end position="93"/>
    </location>
</feature>
<keyword evidence="4 6" id="KW-0238">DNA-binding</keyword>
<evidence type="ECO:0000256" key="2">
    <source>
        <dbReference type="ARBA" id="ARBA00023015"/>
    </source>
</evidence>
<evidence type="ECO:0000313" key="10">
    <source>
        <dbReference type="Proteomes" id="UP001595791"/>
    </source>
</evidence>
<sequence>MPSPRALGMYRQNATDPVEERVRTHAPLVKRLAYHMIAKLPASVEVDDLIQAGLIGLMEAARNFDPAAGAQFETYASQRIRGAMLDELREADWLPRHIRKSMRDIERALVKLEHQLGRAPNEIEMAQAMNLPLAEYQTLLADARGHQLIYYEDFDNDEGQRDALDGLAADFKSDPLNDLDEDAFRRTLVHSIEHLPEREKMVMALYYNEELNLKEIGAVLGVSESRVCQLHSQAIARLRAKLSDWTQNR</sequence>
<keyword evidence="3 6" id="KW-0731">Sigma factor</keyword>
<dbReference type="NCBIfam" id="NF005413">
    <property type="entry name" value="PRK06986.1"/>
    <property type="match status" value="1"/>
</dbReference>